<dbReference type="Pfam" id="PF08729">
    <property type="entry name" value="HUN"/>
    <property type="match status" value="1"/>
</dbReference>
<reference evidence="3" key="2">
    <citation type="submission" date="2023-06" db="EMBL/GenBank/DDBJ databases">
        <authorList>
            <consortium name="Lawrence Berkeley National Laboratory"/>
            <person name="Mondo S.J."/>
            <person name="Hensen N."/>
            <person name="Bonometti L."/>
            <person name="Westerberg I."/>
            <person name="Brannstrom I.O."/>
            <person name="Guillou S."/>
            <person name="Cros-Aarteil S."/>
            <person name="Calhoun S."/>
            <person name="Haridas S."/>
            <person name="Kuo A."/>
            <person name="Pangilinan J."/>
            <person name="Riley R."/>
            <person name="Labutti K."/>
            <person name="Andreopoulos B."/>
            <person name="Lipzen A."/>
            <person name="Chen C."/>
            <person name="Yanf M."/>
            <person name="Daum C."/>
            <person name="Ng V."/>
            <person name="Clum A."/>
            <person name="Steindorff A."/>
            <person name="Ohm R."/>
            <person name="Martin F."/>
            <person name="Silar P."/>
            <person name="Natvig D."/>
            <person name="Lalanne C."/>
            <person name="Gautier V."/>
            <person name="Ament-Velasquez S.L."/>
            <person name="Kruys A."/>
            <person name="Hutchinson M.I."/>
            <person name="Powell A.J."/>
            <person name="Barry K."/>
            <person name="Miller A.N."/>
            <person name="Grigoriev I.V."/>
            <person name="Debuchy R."/>
            <person name="Gladieux P."/>
            <person name="Thoren M.H."/>
            <person name="Johannesson H."/>
        </authorList>
    </citation>
    <scope>NUCLEOTIDE SEQUENCE</scope>
    <source>
        <strain evidence="3">PSN324</strain>
    </source>
</reference>
<feature type="region of interest" description="Disordered" evidence="1">
    <location>
        <begin position="63"/>
        <end position="378"/>
    </location>
</feature>
<feature type="compositionally biased region" description="Basic and acidic residues" evidence="1">
    <location>
        <begin position="690"/>
        <end position="707"/>
    </location>
</feature>
<feature type="compositionally biased region" description="Gly residues" evidence="1">
    <location>
        <begin position="671"/>
        <end position="681"/>
    </location>
</feature>
<feature type="compositionally biased region" description="Low complexity" evidence="1">
    <location>
        <begin position="557"/>
        <end position="566"/>
    </location>
</feature>
<feature type="region of interest" description="Disordered" evidence="1">
    <location>
        <begin position="521"/>
        <end position="540"/>
    </location>
</feature>
<feature type="region of interest" description="Disordered" evidence="1">
    <location>
        <begin position="545"/>
        <end position="587"/>
    </location>
</feature>
<feature type="region of interest" description="Disordered" evidence="1">
    <location>
        <begin position="613"/>
        <end position="741"/>
    </location>
</feature>
<feature type="domain" description="Hpc2-related" evidence="2">
    <location>
        <begin position="570"/>
        <end position="611"/>
    </location>
</feature>
<sequence>MQQHQNQQQQQQQNHPQPHYSSSPSLSSPPSGLSEPTSPTRVINAGRANIEMDEIIVDPGSAARFGIMQTQQSSEHPPGVQLTAAGVPRKKPGRKPGSTVKPKANPDGTPMAEAAKQRRPRKPKDPNAPPIQRKRKAATGDGNETNSEMDARAASGPPPPAAPPVRQPKITELTSMRMSLDAQPAPLKSSFVQAPKRESTGSMQMQNLLNDDPPPKPAAPAKQMFDPIRGSYDPVRETMATRDPYGTGPLASPRAPTTNQAVNRASASPSIASLVDPTPAMISPRPSQSYTATASQARFQEVVSVPPSPSNNIRSTTAAASTPAPSMPKPVLVEARRPPPPPPAAVTTPAPTSAATTSTTTSTAAAAAKQQEVKTTSFTTMSTIPSGSAASSAIAAHSTGAAAQSKKIAAVVQQTSSAKKARSSGSSPKINSLKDSKDAALPPLPGGTERSILDFGRAKPGEEIEAPSIALHIPIKAGENNKYVNFMRMAEERYGWDALHPRLAASRERKARIEAATLALEREKNGKESGDDEMEEDLQSDADVSNVEMGGMGGPQMSGPEAAPAKPARKKRNFKEDEYDKDDDFVDDSEMLWEEQAAASRDGFFVYSGPLVPEVEKPAVPEGPPKRGRGRGGRGSRGGARGAAAATAAAAAATATANGESPATTTPATGRGRGGGPGSRGGAVRKPRITKLEKEQRDREKAEREKLALLAKGVGVGGAPNGMSGLLSAPTPTPAAAGVGL</sequence>
<comment type="caution">
    <text evidence="3">The sequence shown here is derived from an EMBL/GenBank/DDBJ whole genome shotgun (WGS) entry which is preliminary data.</text>
</comment>
<dbReference type="InterPro" id="IPR014840">
    <property type="entry name" value="HRD"/>
</dbReference>
<dbReference type="EMBL" id="MU864961">
    <property type="protein sequence ID" value="KAK4463287.1"/>
    <property type="molecule type" value="Genomic_DNA"/>
</dbReference>
<feature type="region of interest" description="Disordered" evidence="1">
    <location>
        <begin position="414"/>
        <end position="451"/>
    </location>
</feature>
<feature type="compositionally biased region" description="Polar residues" evidence="1">
    <location>
        <begin position="255"/>
        <end position="271"/>
    </location>
</feature>
<feature type="compositionally biased region" description="Low complexity" evidence="1">
    <location>
        <begin position="315"/>
        <end position="324"/>
    </location>
</feature>
<feature type="compositionally biased region" description="Pro residues" evidence="1">
    <location>
        <begin position="156"/>
        <end position="166"/>
    </location>
</feature>
<evidence type="ECO:0000313" key="3">
    <source>
        <dbReference type="EMBL" id="KAK4463287.1"/>
    </source>
</evidence>
<evidence type="ECO:0000256" key="1">
    <source>
        <dbReference type="SAM" id="MobiDB-lite"/>
    </source>
</evidence>
<feature type="region of interest" description="Disordered" evidence="1">
    <location>
        <begin position="1"/>
        <end position="46"/>
    </location>
</feature>
<proteinExistence type="predicted"/>
<evidence type="ECO:0000313" key="4">
    <source>
        <dbReference type="Proteomes" id="UP001321749"/>
    </source>
</evidence>
<dbReference type="AlphaFoldDB" id="A0AAV9HR97"/>
<keyword evidence="4" id="KW-1185">Reference proteome</keyword>
<feature type="compositionally biased region" description="Acidic residues" evidence="1">
    <location>
        <begin position="577"/>
        <end position="587"/>
    </location>
</feature>
<organism evidence="3 4">
    <name type="scientific">Cladorrhinum samala</name>
    <dbReference type="NCBI Taxonomy" id="585594"/>
    <lineage>
        <taxon>Eukaryota</taxon>
        <taxon>Fungi</taxon>
        <taxon>Dikarya</taxon>
        <taxon>Ascomycota</taxon>
        <taxon>Pezizomycotina</taxon>
        <taxon>Sordariomycetes</taxon>
        <taxon>Sordariomycetidae</taxon>
        <taxon>Sordariales</taxon>
        <taxon>Podosporaceae</taxon>
        <taxon>Cladorrhinum</taxon>
    </lineage>
</organism>
<feature type="compositionally biased region" description="Acidic residues" evidence="1">
    <location>
        <begin position="530"/>
        <end position="540"/>
    </location>
</feature>
<feature type="compositionally biased region" description="Low complexity" evidence="1">
    <location>
        <begin position="642"/>
        <end position="670"/>
    </location>
</feature>
<evidence type="ECO:0000259" key="2">
    <source>
        <dbReference type="Pfam" id="PF08729"/>
    </source>
</evidence>
<feature type="compositionally biased region" description="Polar residues" evidence="1">
    <location>
        <begin position="200"/>
        <end position="209"/>
    </location>
</feature>
<protein>
    <recommendedName>
        <fullName evidence="2">Hpc2-related domain-containing protein</fullName>
    </recommendedName>
</protein>
<feature type="compositionally biased region" description="Low complexity" evidence="1">
    <location>
        <begin position="1"/>
        <end position="39"/>
    </location>
</feature>
<feature type="compositionally biased region" description="Low complexity" evidence="1">
    <location>
        <begin position="345"/>
        <end position="368"/>
    </location>
</feature>
<dbReference type="Proteomes" id="UP001321749">
    <property type="component" value="Unassembled WGS sequence"/>
</dbReference>
<name>A0AAV9HR97_9PEZI</name>
<accession>A0AAV9HR97</accession>
<gene>
    <name evidence="3" type="ORF">QBC42DRAFT_266000</name>
</gene>
<reference evidence="3" key="1">
    <citation type="journal article" date="2023" name="Mol. Phylogenet. Evol.">
        <title>Genome-scale phylogeny and comparative genomics of the fungal order Sordariales.</title>
        <authorList>
            <person name="Hensen N."/>
            <person name="Bonometti L."/>
            <person name="Westerberg I."/>
            <person name="Brannstrom I.O."/>
            <person name="Guillou S."/>
            <person name="Cros-Aarteil S."/>
            <person name="Calhoun S."/>
            <person name="Haridas S."/>
            <person name="Kuo A."/>
            <person name="Mondo S."/>
            <person name="Pangilinan J."/>
            <person name="Riley R."/>
            <person name="LaButti K."/>
            <person name="Andreopoulos B."/>
            <person name="Lipzen A."/>
            <person name="Chen C."/>
            <person name="Yan M."/>
            <person name="Daum C."/>
            <person name="Ng V."/>
            <person name="Clum A."/>
            <person name="Steindorff A."/>
            <person name="Ohm R.A."/>
            <person name="Martin F."/>
            <person name="Silar P."/>
            <person name="Natvig D.O."/>
            <person name="Lalanne C."/>
            <person name="Gautier V."/>
            <person name="Ament-Velasquez S.L."/>
            <person name="Kruys A."/>
            <person name="Hutchinson M.I."/>
            <person name="Powell A.J."/>
            <person name="Barry K."/>
            <person name="Miller A.N."/>
            <person name="Grigoriev I.V."/>
            <person name="Debuchy R."/>
            <person name="Gladieux P."/>
            <person name="Hiltunen Thoren M."/>
            <person name="Johannesson H."/>
        </authorList>
    </citation>
    <scope>NUCLEOTIDE SEQUENCE</scope>
    <source>
        <strain evidence="3">PSN324</strain>
    </source>
</reference>
<feature type="compositionally biased region" description="Polar residues" evidence="1">
    <location>
        <begin position="285"/>
        <end position="298"/>
    </location>
</feature>